<organism evidence="1 2">
    <name type="scientific">Rattus norvegicus</name>
    <name type="common">Rat</name>
    <dbReference type="NCBI Taxonomy" id="10116"/>
    <lineage>
        <taxon>Eukaryota</taxon>
        <taxon>Metazoa</taxon>
        <taxon>Chordata</taxon>
        <taxon>Craniata</taxon>
        <taxon>Vertebrata</taxon>
        <taxon>Euteleostomi</taxon>
        <taxon>Mammalia</taxon>
        <taxon>Eutheria</taxon>
        <taxon>Euarchontoglires</taxon>
        <taxon>Glires</taxon>
        <taxon>Rodentia</taxon>
        <taxon>Myomorpha</taxon>
        <taxon>Muroidea</taxon>
        <taxon>Muridae</taxon>
        <taxon>Murinae</taxon>
        <taxon>Rattus</taxon>
    </lineage>
</organism>
<protein>
    <submittedName>
        <fullName evidence="1">RCG59980</fullName>
    </submittedName>
</protein>
<feature type="non-terminal residue" evidence="1">
    <location>
        <position position="1"/>
    </location>
</feature>
<sequence>CTLKFSVHKYNYKVIFL</sequence>
<reference evidence="1 2" key="1">
    <citation type="submission" date="2005-09" db="EMBL/GenBank/DDBJ databases">
        <authorList>
            <person name="Mural R.J."/>
            <person name="Li P.W."/>
            <person name="Adams M.D."/>
            <person name="Amanatides P.G."/>
            <person name="Baden-Tillson H."/>
            <person name="Barnstead M."/>
            <person name="Chin S.H."/>
            <person name="Dew I."/>
            <person name="Evans C.A."/>
            <person name="Ferriera S."/>
            <person name="Flanigan M."/>
            <person name="Fosler C."/>
            <person name="Glodek A."/>
            <person name="Gu Z."/>
            <person name="Holt R.A."/>
            <person name="Jennings D."/>
            <person name="Kraft C.L."/>
            <person name="Lu F."/>
            <person name="Nguyen T."/>
            <person name="Nusskern D.R."/>
            <person name="Pfannkoch C.M."/>
            <person name="Sitter C."/>
            <person name="Sutton G.G."/>
            <person name="Venter J.C."/>
            <person name="Wang Z."/>
            <person name="Woodage T."/>
            <person name="Zheng X.H."/>
            <person name="Zhong F."/>
        </authorList>
    </citation>
    <scope>NUCLEOTIDE SEQUENCE [LARGE SCALE GENOMIC DNA]</scope>
    <source>
        <strain>BN</strain>
        <strain evidence="2">Sprague-Dawley</strain>
    </source>
</reference>
<dbReference type="AlphaFoldDB" id="A6HRP1"/>
<name>A6HRP1_RAT</name>
<dbReference type="Proteomes" id="UP000234681">
    <property type="component" value="Chromosome 7"/>
</dbReference>
<evidence type="ECO:0000313" key="1">
    <source>
        <dbReference type="EMBL" id="EDM16181.1"/>
    </source>
</evidence>
<gene>
    <name evidence="1" type="ORF">rCG_59980</name>
</gene>
<dbReference type="EMBL" id="CH473950">
    <property type="protein sequence ID" value="EDM16181.1"/>
    <property type="molecule type" value="Genomic_DNA"/>
</dbReference>
<accession>A6HRP1</accession>
<proteinExistence type="predicted"/>
<feature type="non-terminal residue" evidence="1">
    <location>
        <position position="17"/>
    </location>
</feature>
<evidence type="ECO:0000313" key="2">
    <source>
        <dbReference type="Proteomes" id="UP000234681"/>
    </source>
</evidence>